<organism evidence="1 2">
    <name type="scientific">Trachymyrmex cornetzi</name>
    <dbReference type="NCBI Taxonomy" id="471704"/>
    <lineage>
        <taxon>Eukaryota</taxon>
        <taxon>Metazoa</taxon>
        <taxon>Ecdysozoa</taxon>
        <taxon>Arthropoda</taxon>
        <taxon>Hexapoda</taxon>
        <taxon>Insecta</taxon>
        <taxon>Pterygota</taxon>
        <taxon>Neoptera</taxon>
        <taxon>Endopterygota</taxon>
        <taxon>Hymenoptera</taxon>
        <taxon>Apocrita</taxon>
        <taxon>Aculeata</taxon>
        <taxon>Formicoidea</taxon>
        <taxon>Formicidae</taxon>
        <taxon>Myrmicinae</taxon>
        <taxon>Trachymyrmex</taxon>
    </lineage>
</organism>
<gene>
    <name evidence="1" type="ORF">ALC57_04304</name>
</gene>
<proteinExistence type="predicted"/>
<protein>
    <submittedName>
        <fullName evidence="1">Uncharacterized protein</fullName>
    </submittedName>
</protein>
<dbReference type="AlphaFoldDB" id="A0A195EDX8"/>
<dbReference type="EMBL" id="KQ979039">
    <property type="protein sequence ID" value="KYN23430.1"/>
    <property type="molecule type" value="Genomic_DNA"/>
</dbReference>
<name>A0A195EDX8_9HYME</name>
<dbReference type="Proteomes" id="UP000078492">
    <property type="component" value="Unassembled WGS sequence"/>
</dbReference>
<evidence type="ECO:0000313" key="1">
    <source>
        <dbReference type="EMBL" id="KYN23430.1"/>
    </source>
</evidence>
<keyword evidence="2" id="KW-1185">Reference proteome</keyword>
<evidence type="ECO:0000313" key="2">
    <source>
        <dbReference type="Proteomes" id="UP000078492"/>
    </source>
</evidence>
<accession>A0A195EDX8</accession>
<reference evidence="1 2" key="1">
    <citation type="submission" date="2015-09" db="EMBL/GenBank/DDBJ databases">
        <title>Trachymyrmex cornetzi WGS genome.</title>
        <authorList>
            <person name="Nygaard S."/>
            <person name="Hu H."/>
            <person name="Boomsma J."/>
            <person name="Zhang G."/>
        </authorList>
    </citation>
    <scope>NUCLEOTIDE SEQUENCE [LARGE SCALE GENOMIC DNA]</scope>
    <source>
        <strain evidence="1">Tcor2-1</strain>
        <tissue evidence="1">Whole body</tissue>
    </source>
</reference>
<sequence length="39" mass="4519">MIFDRRQISFGVTNSITCFNVTREGLNLKVYHLPGATRY</sequence>